<dbReference type="InterPro" id="IPR001845">
    <property type="entry name" value="HTH_ArsR_DNA-bd_dom"/>
</dbReference>
<keyword evidence="3" id="KW-0804">Transcription</keyword>
<dbReference type="AlphaFoldDB" id="A0A329CK40"/>
<dbReference type="GO" id="GO:0003700">
    <property type="term" value="F:DNA-binding transcription factor activity"/>
    <property type="evidence" value="ECO:0007669"/>
    <property type="project" value="InterPro"/>
</dbReference>
<dbReference type="PANTHER" id="PTHR33154:SF12">
    <property type="entry name" value="TRANSCRIPTIONAL REGULATORY PROTEIN"/>
    <property type="match status" value="1"/>
</dbReference>
<dbReference type="InterPro" id="IPR036390">
    <property type="entry name" value="WH_DNA-bd_sf"/>
</dbReference>
<dbReference type="Gene3D" id="1.10.10.10">
    <property type="entry name" value="Winged helix-like DNA-binding domain superfamily/Winged helix DNA-binding domain"/>
    <property type="match status" value="1"/>
</dbReference>
<dbReference type="InterPro" id="IPR036388">
    <property type="entry name" value="WH-like_DNA-bd_sf"/>
</dbReference>
<dbReference type="SUPFAM" id="SSF46785">
    <property type="entry name" value="Winged helix' DNA-binding domain"/>
    <property type="match status" value="1"/>
</dbReference>
<evidence type="ECO:0000256" key="2">
    <source>
        <dbReference type="ARBA" id="ARBA00023125"/>
    </source>
</evidence>
<dbReference type="PROSITE" id="PS50987">
    <property type="entry name" value="HTH_ARSR_2"/>
    <property type="match status" value="1"/>
</dbReference>
<evidence type="ECO:0000259" key="4">
    <source>
        <dbReference type="PROSITE" id="PS50987"/>
    </source>
</evidence>
<feature type="domain" description="HTH arsR-type" evidence="4">
    <location>
        <begin position="10"/>
        <end position="107"/>
    </location>
</feature>
<evidence type="ECO:0000313" key="6">
    <source>
        <dbReference type="Proteomes" id="UP000248918"/>
    </source>
</evidence>
<dbReference type="PANTHER" id="PTHR33154">
    <property type="entry name" value="TRANSCRIPTIONAL REGULATOR, ARSR FAMILY"/>
    <property type="match status" value="1"/>
</dbReference>
<dbReference type="InterPro" id="IPR011991">
    <property type="entry name" value="ArsR-like_HTH"/>
</dbReference>
<dbReference type="CDD" id="cd00090">
    <property type="entry name" value="HTH_ARSR"/>
    <property type="match status" value="1"/>
</dbReference>
<name>A0A329CK40_9BURK</name>
<dbReference type="PRINTS" id="PR00778">
    <property type="entry name" value="HTHARSR"/>
</dbReference>
<dbReference type="EMBL" id="QLTK01000005">
    <property type="protein sequence ID" value="RAS35286.1"/>
    <property type="molecule type" value="Genomic_DNA"/>
</dbReference>
<evidence type="ECO:0000313" key="5">
    <source>
        <dbReference type="EMBL" id="RAS35286.1"/>
    </source>
</evidence>
<dbReference type="InterPro" id="IPR051081">
    <property type="entry name" value="HTH_MetalResp_TranReg"/>
</dbReference>
<proteinExistence type="predicted"/>
<reference evidence="5 6" key="1">
    <citation type="submission" date="2018-06" db="EMBL/GenBank/DDBJ databases">
        <title>Genomic Encyclopedia of Type Strains, Phase III (KMG-III): the genomes of soil and plant-associated and newly described type strains.</title>
        <authorList>
            <person name="Whitman W."/>
        </authorList>
    </citation>
    <scope>NUCLEOTIDE SEQUENCE [LARGE SCALE GENOMIC DNA]</scope>
    <source>
        <strain evidence="5 6">LMG 23644</strain>
    </source>
</reference>
<keyword evidence="1" id="KW-0805">Transcription regulation</keyword>
<sequence length="119" mass="13247">MICRMRTYNHPAAEDFTLGRLFHALSDPVRLEIVRRLAAVDEATCGDLDGGRPKSSVSHHFRILRESGLVRTRVAGTVHQNSLRRAELDTRFPGLMEAVLRQLAAEDAEVNEPSLSEPA</sequence>
<keyword evidence="2" id="KW-0238">DNA-binding</keyword>
<gene>
    <name evidence="5" type="ORF">BX591_1055</name>
</gene>
<dbReference type="Pfam" id="PF12840">
    <property type="entry name" value="HTH_20"/>
    <property type="match status" value="1"/>
</dbReference>
<evidence type="ECO:0000256" key="3">
    <source>
        <dbReference type="ARBA" id="ARBA00023163"/>
    </source>
</evidence>
<dbReference type="SMART" id="SM00418">
    <property type="entry name" value="HTH_ARSR"/>
    <property type="match status" value="1"/>
</dbReference>
<dbReference type="GO" id="GO:0003677">
    <property type="term" value="F:DNA binding"/>
    <property type="evidence" value="ECO:0007669"/>
    <property type="project" value="UniProtKB-KW"/>
</dbReference>
<protein>
    <submittedName>
        <fullName evidence="5">ArsR family transcriptional regulator</fullName>
    </submittedName>
</protein>
<organism evidence="5 6">
    <name type="scientific">Paraburkholderia bryophila</name>
    <dbReference type="NCBI Taxonomy" id="420952"/>
    <lineage>
        <taxon>Bacteria</taxon>
        <taxon>Pseudomonadati</taxon>
        <taxon>Pseudomonadota</taxon>
        <taxon>Betaproteobacteria</taxon>
        <taxon>Burkholderiales</taxon>
        <taxon>Burkholderiaceae</taxon>
        <taxon>Paraburkholderia</taxon>
    </lineage>
</organism>
<accession>A0A329CK40</accession>
<evidence type="ECO:0000256" key="1">
    <source>
        <dbReference type="ARBA" id="ARBA00023015"/>
    </source>
</evidence>
<dbReference type="Proteomes" id="UP000248918">
    <property type="component" value="Unassembled WGS sequence"/>
</dbReference>
<comment type="caution">
    <text evidence="5">The sequence shown here is derived from an EMBL/GenBank/DDBJ whole genome shotgun (WGS) entry which is preliminary data.</text>
</comment>